<gene>
    <name evidence="7" type="primary">LOC108045587</name>
    <name evidence="5" type="synonym">108045587</name>
</gene>
<dbReference type="PANTHER" id="PTHR24256">
    <property type="entry name" value="TRYPTASE-RELATED"/>
    <property type="match status" value="1"/>
</dbReference>
<evidence type="ECO:0000256" key="2">
    <source>
        <dbReference type="ARBA" id="ARBA00024195"/>
    </source>
</evidence>
<evidence type="ECO:0000259" key="4">
    <source>
        <dbReference type="PROSITE" id="PS50240"/>
    </source>
</evidence>
<sequence>MTIYFIFIVLLISFSNGQRTNQKKCSSADYNPQVSKAGQYPWVVAILDQRDWIHLYIGVGSLIAKNLVLTSVRILNDTSEADLLVRGGEYDYSTDKDQHHDDVEVEMIRRHEGFDERTATNNIALLVLKSAFDGNTNVGTICLPPPTGFTAFDGSTCFFNGWGKAKFDSEDYPSILKKTDITVISREECVRAIGAPVPTQLLCGTGLQGKDSDGDGGAPLVCIIQDQFYQVGIVNWGKQNATETKPIFYTKLEVFRSWIDQQIVIIRQTLK</sequence>
<dbReference type="SMART" id="SM00020">
    <property type="entry name" value="Tryp_SPc"/>
    <property type="match status" value="1"/>
</dbReference>
<reference evidence="7" key="2">
    <citation type="submission" date="2025-04" db="UniProtKB">
        <authorList>
            <consortium name="RefSeq"/>
        </authorList>
    </citation>
    <scope>IDENTIFICATION</scope>
</reference>
<dbReference type="GO" id="GO:0006508">
    <property type="term" value="P:proteolysis"/>
    <property type="evidence" value="ECO:0007669"/>
    <property type="project" value="InterPro"/>
</dbReference>
<protein>
    <submittedName>
        <fullName evidence="7">Chymotrypsinogen A</fullName>
    </submittedName>
</protein>
<dbReference type="InterPro" id="IPR043504">
    <property type="entry name" value="Peptidase_S1_PA_chymotrypsin"/>
</dbReference>
<dbReference type="OrthoDB" id="6261922at2759"/>
<name>A0A6P4EUP9_DRORH</name>
<reference evidence="6" key="1">
    <citation type="journal article" date="2021" name="Elife">
        <title>Highly contiguous assemblies of 101 drosophilid genomes.</title>
        <authorList>
            <person name="Kim B.Y."/>
            <person name="Wang J.R."/>
            <person name="Miller D.E."/>
            <person name="Barmina O."/>
            <person name="Delaney E."/>
            <person name="Thompson A."/>
            <person name="Comeault A.A."/>
            <person name="Peede D."/>
            <person name="D'Agostino E.R."/>
            <person name="Pelaez J."/>
            <person name="Aguilar J.M."/>
            <person name="Haji D."/>
            <person name="Matsunaga T."/>
            <person name="Armstrong E.E."/>
            <person name="Zych M."/>
            <person name="Ogawa Y."/>
            <person name="Stamenkovic-Radak M."/>
            <person name="Jelic M."/>
            <person name="Veselinovic M.S."/>
            <person name="Tanaskovic M."/>
            <person name="Eric P."/>
            <person name="Gao J.J."/>
            <person name="Katoh T.K."/>
            <person name="Toda M.J."/>
            <person name="Watabe H."/>
            <person name="Watada M."/>
            <person name="Davis J.S."/>
            <person name="Moyle L.C."/>
            <person name="Manoli G."/>
            <person name="Bertolini E."/>
            <person name="Kostal V."/>
            <person name="Hawley R.S."/>
            <person name="Takahashi A."/>
            <person name="Jones C.D."/>
            <person name="Price D.K."/>
            <person name="Whiteman N."/>
            <person name="Kopp A."/>
            <person name="Matute D.R."/>
            <person name="Petrov D.A."/>
        </authorList>
    </citation>
    <scope>NUCLEOTIDE SEQUENCE [LARGE SCALE GENOMIC DNA]</scope>
</reference>
<keyword evidence="3" id="KW-0732">Signal</keyword>
<dbReference type="InterPro" id="IPR051487">
    <property type="entry name" value="Ser/Thr_Proteases_Immune/Dev"/>
</dbReference>
<dbReference type="GO" id="GO:0004252">
    <property type="term" value="F:serine-type endopeptidase activity"/>
    <property type="evidence" value="ECO:0007669"/>
    <property type="project" value="InterPro"/>
</dbReference>
<feature type="chain" id="PRO_5028204239" evidence="3">
    <location>
        <begin position="18"/>
        <end position="271"/>
    </location>
</feature>
<dbReference type="CDD" id="cd00190">
    <property type="entry name" value="Tryp_SPc"/>
    <property type="match status" value="1"/>
</dbReference>
<dbReference type="EnsemblMetazoa" id="XM_017124955.2">
    <property type="protein sequence ID" value="XP_016980444.1"/>
    <property type="gene ID" value="LOC108045587"/>
</dbReference>
<dbReference type="InterPro" id="IPR009003">
    <property type="entry name" value="Peptidase_S1_PA"/>
</dbReference>
<dbReference type="Proteomes" id="UP001652680">
    <property type="component" value="Unassembled WGS sequence"/>
</dbReference>
<accession>A0A6P4EUP9</accession>
<comment type="similarity">
    <text evidence="2">Belongs to the peptidase S1 family. CLIP subfamily.</text>
</comment>
<dbReference type="PROSITE" id="PS50240">
    <property type="entry name" value="TRYPSIN_DOM"/>
    <property type="match status" value="1"/>
</dbReference>
<evidence type="ECO:0000313" key="5">
    <source>
        <dbReference type="EnsemblMetazoa" id="XP_016980444.1"/>
    </source>
</evidence>
<evidence type="ECO:0000256" key="1">
    <source>
        <dbReference type="ARBA" id="ARBA00023157"/>
    </source>
</evidence>
<feature type="domain" description="Peptidase S1" evidence="4">
    <location>
        <begin position="14"/>
        <end position="264"/>
    </location>
</feature>
<evidence type="ECO:0000313" key="6">
    <source>
        <dbReference type="Proteomes" id="UP001652680"/>
    </source>
</evidence>
<dbReference type="SUPFAM" id="SSF50494">
    <property type="entry name" value="Trypsin-like serine proteases"/>
    <property type="match status" value="1"/>
</dbReference>
<evidence type="ECO:0000256" key="3">
    <source>
        <dbReference type="SAM" id="SignalP"/>
    </source>
</evidence>
<keyword evidence="6" id="KW-1185">Reference proteome</keyword>
<dbReference type="InterPro" id="IPR001254">
    <property type="entry name" value="Trypsin_dom"/>
</dbReference>
<dbReference type="Pfam" id="PF00089">
    <property type="entry name" value="Trypsin"/>
    <property type="match status" value="1"/>
</dbReference>
<dbReference type="GeneID" id="108045587"/>
<reference evidence="5" key="3">
    <citation type="submission" date="2025-05" db="UniProtKB">
        <authorList>
            <consortium name="EnsemblMetazoa"/>
        </authorList>
    </citation>
    <scope>IDENTIFICATION</scope>
</reference>
<organism evidence="7">
    <name type="scientific">Drosophila rhopaloa</name>
    <name type="common">Fruit fly</name>
    <dbReference type="NCBI Taxonomy" id="1041015"/>
    <lineage>
        <taxon>Eukaryota</taxon>
        <taxon>Metazoa</taxon>
        <taxon>Ecdysozoa</taxon>
        <taxon>Arthropoda</taxon>
        <taxon>Hexapoda</taxon>
        <taxon>Insecta</taxon>
        <taxon>Pterygota</taxon>
        <taxon>Neoptera</taxon>
        <taxon>Endopterygota</taxon>
        <taxon>Diptera</taxon>
        <taxon>Brachycera</taxon>
        <taxon>Muscomorpha</taxon>
        <taxon>Ephydroidea</taxon>
        <taxon>Drosophilidae</taxon>
        <taxon>Drosophila</taxon>
        <taxon>Sophophora</taxon>
    </lineage>
</organism>
<feature type="signal peptide" evidence="3">
    <location>
        <begin position="1"/>
        <end position="17"/>
    </location>
</feature>
<dbReference type="Gene3D" id="2.40.10.10">
    <property type="entry name" value="Trypsin-like serine proteases"/>
    <property type="match status" value="1"/>
</dbReference>
<proteinExistence type="inferred from homology"/>
<keyword evidence="1" id="KW-1015">Disulfide bond</keyword>
<dbReference type="RefSeq" id="XP_016980444.1">
    <property type="nucleotide sequence ID" value="XM_017124955.1"/>
</dbReference>
<dbReference type="AlphaFoldDB" id="A0A6P4EUP9"/>
<evidence type="ECO:0000313" key="7">
    <source>
        <dbReference type="RefSeq" id="XP_016980444.1"/>
    </source>
</evidence>